<dbReference type="GO" id="GO:0045892">
    <property type="term" value="P:negative regulation of DNA-templated transcription"/>
    <property type="evidence" value="ECO:0007669"/>
    <property type="project" value="TreeGrafter"/>
</dbReference>
<dbReference type="SUPFAM" id="SSF46785">
    <property type="entry name" value="Winged helix' DNA-binding domain"/>
    <property type="match status" value="1"/>
</dbReference>
<dbReference type="EMBL" id="AOIA01000078">
    <property type="protein sequence ID" value="ELY61985.1"/>
    <property type="molecule type" value="Genomic_DNA"/>
</dbReference>
<dbReference type="InterPro" id="IPR029016">
    <property type="entry name" value="GAF-like_dom_sf"/>
</dbReference>
<evidence type="ECO:0000313" key="7">
    <source>
        <dbReference type="Proteomes" id="UP000011531"/>
    </source>
</evidence>
<dbReference type="PROSITE" id="PS51077">
    <property type="entry name" value="HTH_ICLR"/>
    <property type="match status" value="1"/>
</dbReference>
<name>L9XJT9_9EURY</name>
<dbReference type="InterPro" id="IPR014757">
    <property type="entry name" value="Tscrpt_reg_IclR_C"/>
</dbReference>
<keyword evidence="3" id="KW-0804">Transcription</keyword>
<evidence type="ECO:0000256" key="1">
    <source>
        <dbReference type="ARBA" id="ARBA00023015"/>
    </source>
</evidence>
<comment type="caution">
    <text evidence="6">The sequence shown here is derived from an EMBL/GenBank/DDBJ whole genome shotgun (WGS) entry which is preliminary data.</text>
</comment>
<evidence type="ECO:0000259" key="4">
    <source>
        <dbReference type="PROSITE" id="PS51077"/>
    </source>
</evidence>
<dbReference type="Pfam" id="PF09339">
    <property type="entry name" value="HTH_IclR"/>
    <property type="match status" value="1"/>
</dbReference>
<dbReference type="SMART" id="SM00346">
    <property type="entry name" value="HTH_ICLR"/>
    <property type="match status" value="1"/>
</dbReference>
<dbReference type="AlphaFoldDB" id="L9XJT9"/>
<dbReference type="Gene3D" id="1.10.10.10">
    <property type="entry name" value="Winged helix-like DNA-binding domain superfamily/Winged helix DNA-binding domain"/>
    <property type="match status" value="1"/>
</dbReference>
<dbReference type="GO" id="GO:0003677">
    <property type="term" value="F:DNA binding"/>
    <property type="evidence" value="ECO:0007669"/>
    <property type="project" value="UniProtKB-KW"/>
</dbReference>
<dbReference type="Proteomes" id="UP000011531">
    <property type="component" value="Unassembled WGS sequence"/>
</dbReference>
<sequence>MEDTRGDSGPLKSVRRLFDVVEAIEALQEATLTEIADETGIATSTLYEYLKTLEGVQYIIKEDREYRLGSKFVRLGTSSKQVIPLTGVVTPYLERLAEDTGETVWFLIEEYGLGVYLEHAAGDQSIKTAHSIGGQSHLHCHAGGKAILAHLPADRVNKIINTHGLPAMTENTITSRSRLLEELEQIRDQGYAQNDSEQLEGTRAVSSPIVIEGEVFGAISIGGPEHRLHGEWFEEELPNQVRSVTNEIRLDRLYS</sequence>
<protein>
    <submittedName>
        <fullName evidence="6">IclR family transcriptional regulator</fullName>
    </submittedName>
</protein>
<dbReference type="InterPro" id="IPR005471">
    <property type="entry name" value="Tscrpt_reg_IclR_N"/>
</dbReference>
<dbReference type="PANTHER" id="PTHR30136">
    <property type="entry name" value="HELIX-TURN-HELIX TRANSCRIPTIONAL REGULATOR, ICLR FAMILY"/>
    <property type="match status" value="1"/>
</dbReference>
<dbReference type="InterPro" id="IPR050707">
    <property type="entry name" value="HTH_MetabolicPath_Reg"/>
</dbReference>
<dbReference type="Pfam" id="PF01614">
    <property type="entry name" value="IclR_C"/>
    <property type="match status" value="1"/>
</dbReference>
<keyword evidence="7" id="KW-1185">Reference proteome</keyword>
<accession>L9XJT9</accession>
<dbReference type="Gene3D" id="3.30.450.40">
    <property type="match status" value="1"/>
</dbReference>
<dbReference type="PANTHER" id="PTHR30136:SF35">
    <property type="entry name" value="HTH-TYPE TRANSCRIPTIONAL REGULATOR RV1719"/>
    <property type="match status" value="1"/>
</dbReference>
<keyword evidence="2" id="KW-0238">DNA-binding</keyword>
<dbReference type="InterPro" id="IPR036390">
    <property type="entry name" value="WH_DNA-bd_sf"/>
</dbReference>
<organism evidence="6 7">
    <name type="scientific">Natronococcus jeotgali DSM 18795</name>
    <dbReference type="NCBI Taxonomy" id="1227498"/>
    <lineage>
        <taxon>Archaea</taxon>
        <taxon>Methanobacteriati</taxon>
        <taxon>Methanobacteriota</taxon>
        <taxon>Stenosarchaea group</taxon>
        <taxon>Halobacteria</taxon>
        <taxon>Halobacteriales</taxon>
        <taxon>Natrialbaceae</taxon>
        <taxon>Natronococcus</taxon>
    </lineage>
</organism>
<dbReference type="PROSITE" id="PS51078">
    <property type="entry name" value="ICLR_ED"/>
    <property type="match status" value="1"/>
</dbReference>
<evidence type="ECO:0000256" key="3">
    <source>
        <dbReference type="ARBA" id="ARBA00023163"/>
    </source>
</evidence>
<gene>
    <name evidence="6" type="ORF">C492_08690</name>
</gene>
<evidence type="ECO:0000259" key="5">
    <source>
        <dbReference type="PROSITE" id="PS51078"/>
    </source>
</evidence>
<keyword evidence="1" id="KW-0805">Transcription regulation</keyword>
<evidence type="ECO:0000313" key="6">
    <source>
        <dbReference type="EMBL" id="ELY61985.1"/>
    </source>
</evidence>
<dbReference type="GO" id="GO:0003700">
    <property type="term" value="F:DNA-binding transcription factor activity"/>
    <property type="evidence" value="ECO:0007669"/>
    <property type="project" value="TreeGrafter"/>
</dbReference>
<evidence type="ECO:0000256" key="2">
    <source>
        <dbReference type="ARBA" id="ARBA00023125"/>
    </source>
</evidence>
<dbReference type="SUPFAM" id="SSF55781">
    <property type="entry name" value="GAF domain-like"/>
    <property type="match status" value="1"/>
</dbReference>
<dbReference type="OrthoDB" id="14763at2157"/>
<dbReference type="RefSeq" id="WP_008422394.1">
    <property type="nucleotide sequence ID" value="NZ_AOIA01000078.1"/>
</dbReference>
<feature type="domain" description="IclR-ED" evidence="5">
    <location>
        <begin position="71"/>
        <end position="254"/>
    </location>
</feature>
<proteinExistence type="predicted"/>
<feature type="domain" description="HTH iclR-type" evidence="4">
    <location>
        <begin position="11"/>
        <end position="70"/>
    </location>
</feature>
<reference evidence="6 7" key="1">
    <citation type="journal article" date="2014" name="PLoS Genet.">
        <title>Phylogenetically driven sequencing of extremely halophilic archaea reveals strategies for static and dynamic osmo-response.</title>
        <authorList>
            <person name="Becker E.A."/>
            <person name="Seitzer P.M."/>
            <person name="Tritt A."/>
            <person name="Larsen D."/>
            <person name="Krusor M."/>
            <person name="Yao A.I."/>
            <person name="Wu D."/>
            <person name="Madern D."/>
            <person name="Eisen J.A."/>
            <person name="Darling A.E."/>
            <person name="Facciotti M.T."/>
        </authorList>
    </citation>
    <scope>NUCLEOTIDE SEQUENCE [LARGE SCALE GENOMIC DNA]</scope>
    <source>
        <strain evidence="6 7">DSM 18795</strain>
    </source>
</reference>
<dbReference type="InterPro" id="IPR036388">
    <property type="entry name" value="WH-like_DNA-bd_sf"/>
</dbReference>